<dbReference type="AlphaFoldDB" id="A0A6A6IWR6"/>
<protein>
    <submittedName>
        <fullName evidence="2">Uncharacterized protein</fullName>
    </submittedName>
</protein>
<dbReference type="RefSeq" id="XP_033689386.1">
    <property type="nucleotide sequence ID" value="XM_033826479.1"/>
</dbReference>
<dbReference type="EMBL" id="ML987190">
    <property type="protein sequence ID" value="KAF2254382.1"/>
    <property type="molecule type" value="Genomic_DNA"/>
</dbReference>
<feature type="region of interest" description="Disordered" evidence="1">
    <location>
        <begin position="36"/>
        <end position="73"/>
    </location>
</feature>
<evidence type="ECO:0000256" key="1">
    <source>
        <dbReference type="SAM" id="MobiDB-lite"/>
    </source>
</evidence>
<reference evidence="2" key="1">
    <citation type="journal article" date="2020" name="Stud. Mycol.">
        <title>101 Dothideomycetes genomes: a test case for predicting lifestyles and emergence of pathogens.</title>
        <authorList>
            <person name="Haridas S."/>
            <person name="Albert R."/>
            <person name="Binder M."/>
            <person name="Bloem J."/>
            <person name="Labutti K."/>
            <person name="Salamov A."/>
            <person name="Andreopoulos B."/>
            <person name="Baker S."/>
            <person name="Barry K."/>
            <person name="Bills G."/>
            <person name="Bluhm B."/>
            <person name="Cannon C."/>
            <person name="Castanera R."/>
            <person name="Culley D."/>
            <person name="Daum C."/>
            <person name="Ezra D."/>
            <person name="Gonzalez J."/>
            <person name="Henrissat B."/>
            <person name="Kuo A."/>
            <person name="Liang C."/>
            <person name="Lipzen A."/>
            <person name="Lutzoni F."/>
            <person name="Magnuson J."/>
            <person name="Mondo S."/>
            <person name="Nolan M."/>
            <person name="Ohm R."/>
            <person name="Pangilinan J."/>
            <person name="Park H.-J."/>
            <person name="Ramirez L."/>
            <person name="Alfaro M."/>
            <person name="Sun H."/>
            <person name="Tritt A."/>
            <person name="Yoshinaga Y."/>
            <person name="Zwiers L.-H."/>
            <person name="Turgeon B."/>
            <person name="Goodwin S."/>
            <person name="Spatafora J."/>
            <person name="Crous P."/>
            <person name="Grigoriev I."/>
        </authorList>
    </citation>
    <scope>NUCLEOTIDE SEQUENCE</scope>
    <source>
        <strain evidence="2">CBS 122368</strain>
    </source>
</reference>
<sequence length="193" mass="21505">MDPAAGESEASQFNRMVMKKLQKALEADPEVDLASKIPSSYSSRLAHRKAKARHEDGPSPEPLNLGKQPPRFPEDDVRNLLDGAAPATVLFPLSESVRSLLESHYQSPSFASGLHRLVEQSEVVWKPKFGRHKIVVKCSPEVALKIMRNMDDFTEYTTLQYTEKFIPSIPAPRPLGLFGINWTTSLSAQFKAS</sequence>
<dbReference type="OrthoDB" id="4177236at2759"/>
<dbReference type="Proteomes" id="UP000800094">
    <property type="component" value="Unassembled WGS sequence"/>
</dbReference>
<dbReference type="GeneID" id="54579809"/>
<accession>A0A6A6IWR6</accession>
<proteinExistence type="predicted"/>
<keyword evidence="3" id="KW-1185">Reference proteome</keyword>
<gene>
    <name evidence="2" type="ORF">BU26DRAFT_500151</name>
</gene>
<evidence type="ECO:0000313" key="2">
    <source>
        <dbReference type="EMBL" id="KAF2254382.1"/>
    </source>
</evidence>
<name>A0A6A6IWR6_9PLEO</name>
<evidence type="ECO:0000313" key="3">
    <source>
        <dbReference type="Proteomes" id="UP000800094"/>
    </source>
</evidence>
<organism evidence="2 3">
    <name type="scientific">Trematosphaeria pertusa</name>
    <dbReference type="NCBI Taxonomy" id="390896"/>
    <lineage>
        <taxon>Eukaryota</taxon>
        <taxon>Fungi</taxon>
        <taxon>Dikarya</taxon>
        <taxon>Ascomycota</taxon>
        <taxon>Pezizomycotina</taxon>
        <taxon>Dothideomycetes</taxon>
        <taxon>Pleosporomycetidae</taxon>
        <taxon>Pleosporales</taxon>
        <taxon>Massarineae</taxon>
        <taxon>Trematosphaeriaceae</taxon>
        <taxon>Trematosphaeria</taxon>
    </lineage>
</organism>